<protein>
    <submittedName>
        <fullName evidence="2">Os08g0307501 protein</fullName>
    </submittedName>
</protein>
<accession>A0A0N7KPM5</accession>
<proteinExistence type="predicted"/>
<organism evidence="2 3">
    <name type="scientific">Oryza sativa subsp. japonica</name>
    <name type="common">Rice</name>
    <dbReference type="NCBI Taxonomy" id="39947"/>
    <lineage>
        <taxon>Eukaryota</taxon>
        <taxon>Viridiplantae</taxon>
        <taxon>Streptophyta</taxon>
        <taxon>Embryophyta</taxon>
        <taxon>Tracheophyta</taxon>
        <taxon>Spermatophyta</taxon>
        <taxon>Magnoliopsida</taxon>
        <taxon>Liliopsida</taxon>
        <taxon>Poales</taxon>
        <taxon>Poaceae</taxon>
        <taxon>BOP clade</taxon>
        <taxon>Oryzoideae</taxon>
        <taxon>Oryzeae</taxon>
        <taxon>Oryzinae</taxon>
        <taxon>Oryza</taxon>
        <taxon>Oryza sativa</taxon>
    </lineage>
</organism>
<evidence type="ECO:0000313" key="2">
    <source>
        <dbReference type="EMBL" id="BAT04834.1"/>
    </source>
</evidence>
<gene>
    <name evidence="2" type="ordered locus">Os08g0307501</name>
    <name evidence="2" type="ORF">OSNPB_080307501</name>
</gene>
<feature type="compositionally biased region" description="Basic and acidic residues" evidence="1">
    <location>
        <begin position="74"/>
        <end position="85"/>
    </location>
</feature>
<dbReference type="PaxDb" id="39947-A0A0N7KPM5"/>
<dbReference type="InParanoid" id="A0A0N7KPM5"/>
<dbReference type="Proteomes" id="UP000059680">
    <property type="component" value="Chromosome 8"/>
</dbReference>
<evidence type="ECO:0000256" key="1">
    <source>
        <dbReference type="SAM" id="MobiDB-lite"/>
    </source>
</evidence>
<dbReference type="AlphaFoldDB" id="A0A0N7KPM5"/>
<reference evidence="3" key="1">
    <citation type="journal article" date="2005" name="Nature">
        <title>The map-based sequence of the rice genome.</title>
        <authorList>
            <consortium name="International rice genome sequencing project (IRGSP)"/>
            <person name="Matsumoto T."/>
            <person name="Wu J."/>
            <person name="Kanamori H."/>
            <person name="Katayose Y."/>
            <person name="Fujisawa M."/>
            <person name="Namiki N."/>
            <person name="Mizuno H."/>
            <person name="Yamamoto K."/>
            <person name="Antonio B.A."/>
            <person name="Baba T."/>
            <person name="Sakata K."/>
            <person name="Nagamura Y."/>
            <person name="Aoki H."/>
            <person name="Arikawa K."/>
            <person name="Arita K."/>
            <person name="Bito T."/>
            <person name="Chiden Y."/>
            <person name="Fujitsuka N."/>
            <person name="Fukunaka R."/>
            <person name="Hamada M."/>
            <person name="Harada C."/>
            <person name="Hayashi A."/>
            <person name="Hijishita S."/>
            <person name="Honda M."/>
            <person name="Hosokawa S."/>
            <person name="Ichikawa Y."/>
            <person name="Idonuma A."/>
            <person name="Iijima M."/>
            <person name="Ikeda M."/>
            <person name="Ikeno M."/>
            <person name="Ito K."/>
            <person name="Ito S."/>
            <person name="Ito T."/>
            <person name="Ito Y."/>
            <person name="Ito Y."/>
            <person name="Iwabuchi A."/>
            <person name="Kamiya K."/>
            <person name="Karasawa W."/>
            <person name="Kurita K."/>
            <person name="Katagiri S."/>
            <person name="Kikuta A."/>
            <person name="Kobayashi H."/>
            <person name="Kobayashi N."/>
            <person name="Machita K."/>
            <person name="Maehara T."/>
            <person name="Masukawa M."/>
            <person name="Mizubayashi T."/>
            <person name="Mukai Y."/>
            <person name="Nagasaki H."/>
            <person name="Nagata Y."/>
            <person name="Naito S."/>
            <person name="Nakashima M."/>
            <person name="Nakama Y."/>
            <person name="Nakamichi Y."/>
            <person name="Nakamura M."/>
            <person name="Meguro A."/>
            <person name="Negishi M."/>
            <person name="Ohta I."/>
            <person name="Ohta T."/>
            <person name="Okamoto M."/>
            <person name="Ono N."/>
            <person name="Saji S."/>
            <person name="Sakaguchi M."/>
            <person name="Sakai K."/>
            <person name="Shibata M."/>
            <person name="Shimokawa T."/>
            <person name="Song J."/>
            <person name="Takazaki Y."/>
            <person name="Terasawa K."/>
            <person name="Tsugane M."/>
            <person name="Tsuji K."/>
            <person name="Ueda S."/>
            <person name="Waki K."/>
            <person name="Yamagata H."/>
            <person name="Yamamoto M."/>
            <person name="Yamamoto S."/>
            <person name="Yamane H."/>
            <person name="Yoshiki S."/>
            <person name="Yoshihara R."/>
            <person name="Yukawa K."/>
            <person name="Zhong H."/>
            <person name="Yano M."/>
            <person name="Yuan Q."/>
            <person name="Ouyang S."/>
            <person name="Liu J."/>
            <person name="Jones K.M."/>
            <person name="Gansberger K."/>
            <person name="Moffat K."/>
            <person name="Hill J."/>
            <person name="Bera J."/>
            <person name="Fadrosh D."/>
            <person name="Jin S."/>
            <person name="Johri S."/>
            <person name="Kim M."/>
            <person name="Overton L."/>
            <person name="Reardon M."/>
            <person name="Tsitrin T."/>
            <person name="Vuong H."/>
            <person name="Weaver B."/>
            <person name="Ciecko A."/>
            <person name="Tallon L."/>
            <person name="Jackson J."/>
            <person name="Pai G."/>
            <person name="Aken S.V."/>
            <person name="Utterback T."/>
            <person name="Reidmuller S."/>
            <person name="Feldblyum T."/>
            <person name="Hsiao J."/>
            <person name="Zismann V."/>
            <person name="Iobst S."/>
            <person name="de Vazeille A.R."/>
            <person name="Buell C.R."/>
            <person name="Ying K."/>
            <person name="Li Y."/>
            <person name="Lu T."/>
            <person name="Huang Y."/>
            <person name="Zhao Q."/>
            <person name="Feng Q."/>
            <person name="Zhang L."/>
            <person name="Zhu J."/>
            <person name="Weng Q."/>
            <person name="Mu J."/>
            <person name="Lu Y."/>
            <person name="Fan D."/>
            <person name="Liu Y."/>
            <person name="Guan J."/>
            <person name="Zhang Y."/>
            <person name="Yu S."/>
            <person name="Liu X."/>
            <person name="Zhang Y."/>
            <person name="Hong G."/>
            <person name="Han B."/>
            <person name="Choisne N."/>
            <person name="Demange N."/>
            <person name="Orjeda G."/>
            <person name="Samain S."/>
            <person name="Cattolico L."/>
            <person name="Pelletier E."/>
            <person name="Couloux A."/>
            <person name="Segurens B."/>
            <person name="Wincker P."/>
            <person name="D'Hont A."/>
            <person name="Scarpelli C."/>
            <person name="Weissenbach J."/>
            <person name="Salanoubat M."/>
            <person name="Quetier F."/>
            <person name="Yu Y."/>
            <person name="Kim H.R."/>
            <person name="Rambo T."/>
            <person name="Currie J."/>
            <person name="Collura K."/>
            <person name="Luo M."/>
            <person name="Yang T."/>
            <person name="Ammiraju J.S.S."/>
            <person name="Engler F."/>
            <person name="Soderlund C."/>
            <person name="Wing R.A."/>
            <person name="Palmer L.E."/>
            <person name="de la Bastide M."/>
            <person name="Spiegel L."/>
            <person name="Nascimento L."/>
            <person name="Zutavern T."/>
            <person name="O'Shaughnessy A."/>
            <person name="Dike S."/>
            <person name="Dedhia N."/>
            <person name="Preston R."/>
            <person name="Balija V."/>
            <person name="McCombie W.R."/>
            <person name="Chow T."/>
            <person name="Chen H."/>
            <person name="Chung M."/>
            <person name="Chen C."/>
            <person name="Shaw J."/>
            <person name="Wu H."/>
            <person name="Hsiao K."/>
            <person name="Chao Y."/>
            <person name="Chu M."/>
            <person name="Cheng C."/>
            <person name="Hour A."/>
            <person name="Lee P."/>
            <person name="Lin S."/>
            <person name="Lin Y."/>
            <person name="Liou J."/>
            <person name="Liu S."/>
            <person name="Hsing Y."/>
            <person name="Raghuvanshi S."/>
            <person name="Mohanty A."/>
            <person name="Bharti A.K."/>
            <person name="Gaur A."/>
            <person name="Gupta V."/>
            <person name="Kumar D."/>
            <person name="Ravi V."/>
            <person name="Vij S."/>
            <person name="Kapur A."/>
            <person name="Khurana P."/>
            <person name="Khurana P."/>
            <person name="Khurana J.P."/>
            <person name="Tyagi A.K."/>
            <person name="Gaikwad K."/>
            <person name="Singh A."/>
            <person name="Dalal V."/>
            <person name="Srivastava S."/>
            <person name="Dixit A."/>
            <person name="Pal A.K."/>
            <person name="Ghazi I.A."/>
            <person name="Yadav M."/>
            <person name="Pandit A."/>
            <person name="Bhargava A."/>
            <person name="Sureshbabu K."/>
            <person name="Batra K."/>
            <person name="Sharma T.R."/>
            <person name="Mohapatra T."/>
            <person name="Singh N.K."/>
            <person name="Messing J."/>
            <person name="Nelson A.B."/>
            <person name="Fuks G."/>
            <person name="Kavchok S."/>
            <person name="Keizer G."/>
            <person name="Linton E."/>
            <person name="Llaca V."/>
            <person name="Song R."/>
            <person name="Tanyolac B."/>
            <person name="Young S."/>
            <person name="Ho-Il K."/>
            <person name="Hahn J.H."/>
            <person name="Sangsakoo G."/>
            <person name="Vanavichit A."/>
            <person name="de Mattos Luiz.A.T."/>
            <person name="Zimmer P.D."/>
            <person name="Malone G."/>
            <person name="Dellagostin O."/>
            <person name="de Oliveira A.C."/>
            <person name="Bevan M."/>
            <person name="Bancroft I."/>
            <person name="Minx P."/>
            <person name="Cordum H."/>
            <person name="Wilson R."/>
            <person name="Cheng Z."/>
            <person name="Jin W."/>
            <person name="Jiang J."/>
            <person name="Leong S.A."/>
            <person name="Iwama H."/>
            <person name="Gojobori T."/>
            <person name="Itoh T."/>
            <person name="Niimura Y."/>
            <person name="Fujii Y."/>
            <person name="Habara T."/>
            <person name="Sakai H."/>
            <person name="Sato Y."/>
            <person name="Wilson G."/>
            <person name="Kumar K."/>
            <person name="McCouch S."/>
            <person name="Juretic N."/>
            <person name="Hoen D."/>
            <person name="Wright S."/>
            <person name="Bruskiewich R."/>
            <person name="Bureau T."/>
            <person name="Miyao A."/>
            <person name="Hirochika H."/>
            <person name="Nishikawa T."/>
            <person name="Kadowaki K."/>
            <person name="Sugiura M."/>
            <person name="Burr B."/>
            <person name="Sasaki T."/>
        </authorList>
    </citation>
    <scope>NUCLEOTIDE SEQUENCE [LARGE SCALE GENOMIC DNA]</scope>
    <source>
        <strain evidence="3">cv. Nipponbare</strain>
    </source>
</reference>
<reference evidence="2 3" key="2">
    <citation type="journal article" date="2013" name="Plant Cell Physiol.">
        <title>Rice Annotation Project Database (RAP-DB): an integrative and interactive database for rice genomics.</title>
        <authorList>
            <person name="Sakai H."/>
            <person name="Lee S.S."/>
            <person name="Tanaka T."/>
            <person name="Numa H."/>
            <person name="Kim J."/>
            <person name="Kawahara Y."/>
            <person name="Wakimoto H."/>
            <person name="Yang C.C."/>
            <person name="Iwamoto M."/>
            <person name="Abe T."/>
            <person name="Yamada Y."/>
            <person name="Muto A."/>
            <person name="Inokuchi H."/>
            <person name="Ikemura T."/>
            <person name="Matsumoto T."/>
            <person name="Sasaki T."/>
            <person name="Itoh T."/>
        </authorList>
    </citation>
    <scope>NUCLEOTIDE SEQUENCE [LARGE SCALE GENOMIC DNA]</scope>
    <source>
        <strain evidence="3">cv. Nipponbare</strain>
    </source>
</reference>
<feature type="region of interest" description="Disordered" evidence="1">
    <location>
        <begin position="64"/>
        <end position="85"/>
    </location>
</feature>
<dbReference type="EMBL" id="AP014964">
    <property type="protein sequence ID" value="BAT04834.1"/>
    <property type="molecule type" value="Genomic_DNA"/>
</dbReference>
<evidence type="ECO:0000313" key="3">
    <source>
        <dbReference type="Proteomes" id="UP000059680"/>
    </source>
</evidence>
<reference evidence="2 3" key="3">
    <citation type="journal article" date="2013" name="Rice">
        <title>Improvement of the Oryza sativa Nipponbare reference genome using next generation sequence and optical map data.</title>
        <authorList>
            <person name="Kawahara Y."/>
            <person name="de la Bastide M."/>
            <person name="Hamilton J.P."/>
            <person name="Kanamori H."/>
            <person name="McCombie W.R."/>
            <person name="Ouyang S."/>
            <person name="Schwartz D.C."/>
            <person name="Tanaka T."/>
            <person name="Wu J."/>
            <person name="Zhou S."/>
            <person name="Childs K.L."/>
            <person name="Davidson R.M."/>
            <person name="Lin H."/>
            <person name="Quesada-Ocampo L."/>
            <person name="Vaillancourt B."/>
            <person name="Sakai H."/>
            <person name="Lee S.S."/>
            <person name="Kim J."/>
            <person name="Numa H."/>
            <person name="Itoh T."/>
            <person name="Buell C.R."/>
            <person name="Matsumoto T."/>
        </authorList>
    </citation>
    <scope>NUCLEOTIDE SEQUENCE [LARGE SCALE GENOMIC DNA]</scope>
    <source>
        <strain evidence="3">cv. Nipponbare</strain>
    </source>
</reference>
<keyword evidence="3" id="KW-1185">Reference proteome</keyword>
<sequence>MPCRRHGFGAQAAALALPILLETGRHVSSSYQIQQPLSWIWHRGEVSGVENGRKRVESSVVLPKRATTESAIGKSRESDLGPHQA</sequence>
<name>A0A0N7KPM5_ORYSJ</name>